<feature type="compositionally biased region" description="Basic and acidic residues" evidence="1">
    <location>
        <begin position="14"/>
        <end position="24"/>
    </location>
</feature>
<gene>
    <name evidence="2" type="ORF">Y1Q_0000342</name>
</gene>
<dbReference type="EMBL" id="AKHW03001362">
    <property type="protein sequence ID" value="KYO42682.1"/>
    <property type="molecule type" value="Genomic_DNA"/>
</dbReference>
<evidence type="ECO:0000313" key="3">
    <source>
        <dbReference type="Proteomes" id="UP000050525"/>
    </source>
</evidence>
<name>A0A151P0L7_ALLMI</name>
<dbReference type="AlphaFoldDB" id="A0A151P0L7"/>
<evidence type="ECO:0000256" key="1">
    <source>
        <dbReference type="SAM" id="MobiDB-lite"/>
    </source>
</evidence>
<protein>
    <submittedName>
        <fullName evidence="2">Uncharacterized protein</fullName>
    </submittedName>
</protein>
<accession>A0A151P0L7</accession>
<proteinExistence type="predicted"/>
<organism evidence="2 3">
    <name type="scientific">Alligator mississippiensis</name>
    <name type="common">American alligator</name>
    <dbReference type="NCBI Taxonomy" id="8496"/>
    <lineage>
        <taxon>Eukaryota</taxon>
        <taxon>Metazoa</taxon>
        <taxon>Chordata</taxon>
        <taxon>Craniata</taxon>
        <taxon>Vertebrata</taxon>
        <taxon>Euteleostomi</taxon>
        <taxon>Archelosauria</taxon>
        <taxon>Archosauria</taxon>
        <taxon>Crocodylia</taxon>
        <taxon>Alligatoridae</taxon>
        <taxon>Alligatorinae</taxon>
        <taxon>Alligator</taxon>
    </lineage>
</organism>
<evidence type="ECO:0000313" key="2">
    <source>
        <dbReference type="EMBL" id="KYO42682.1"/>
    </source>
</evidence>
<sequence length="104" mass="11358">MHTAFEGLAGPSSETERFFSKESSGDAVPPPVYGRVSGGEGGLWWGCSQETVPVTFRFLAGPEGGSVPCRWVLGSKKPRWHAKPLVRCHKQSRALLLEFVAMKI</sequence>
<comment type="caution">
    <text evidence="2">The sequence shown here is derived from an EMBL/GenBank/DDBJ whole genome shotgun (WGS) entry which is preliminary data.</text>
</comment>
<dbReference type="Proteomes" id="UP000050525">
    <property type="component" value="Unassembled WGS sequence"/>
</dbReference>
<keyword evidence="3" id="KW-1185">Reference proteome</keyword>
<feature type="region of interest" description="Disordered" evidence="1">
    <location>
        <begin position="1"/>
        <end position="32"/>
    </location>
</feature>
<reference evidence="2 3" key="1">
    <citation type="journal article" date="2012" name="Genome Biol.">
        <title>Sequencing three crocodilian genomes to illuminate the evolution of archosaurs and amniotes.</title>
        <authorList>
            <person name="St John J.A."/>
            <person name="Braun E.L."/>
            <person name="Isberg S.R."/>
            <person name="Miles L.G."/>
            <person name="Chong A.Y."/>
            <person name="Gongora J."/>
            <person name="Dalzell P."/>
            <person name="Moran C."/>
            <person name="Bed'hom B."/>
            <person name="Abzhanov A."/>
            <person name="Burgess S.C."/>
            <person name="Cooksey A.M."/>
            <person name="Castoe T.A."/>
            <person name="Crawford N.G."/>
            <person name="Densmore L.D."/>
            <person name="Drew J.C."/>
            <person name="Edwards S.V."/>
            <person name="Faircloth B.C."/>
            <person name="Fujita M.K."/>
            <person name="Greenwold M.J."/>
            <person name="Hoffmann F.G."/>
            <person name="Howard J.M."/>
            <person name="Iguchi T."/>
            <person name="Janes D.E."/>
            <person name="Khan S.Y."/>
            <person name="Kohno S."/>
            <person name="de Koning A.J."/>
            <person name="Lance S.L."/>
            <person name="McCarthy F.M."/>
            <person name="McCormack J.E."/>
            <person name="Merchant M.E."/>
            <person name="Peterson D.G."/>
            <person name="Pollock D.D."/>
            <person name="Pourmand N."/>
            <person name="Raney B.J."/>
            <person name="Roessler K.A."/>
            <person name="Sanford J.R."/>
            <person name="Sawyer R.H."/>
            <person name="Schmidt C.J."/>
            <person name="Triplett E.W."/>
            <person name="Tuberville T.D."/>
            <person name="Venegas-Anaya M."/>
            <person name="Howard J.T."/>
            <person name="Jarvis E.D."/>
            <person name="Guillette L.J.Jr."/>
            <person name="Glenn T.C."/>
            <person name="Green R.E."/>
            <person name="Ray D.A."/>
        </authorList>
    </citation>
    <scope>NUCLEOTIDE SEQUENCE [LARGE SCALE GENOMIC DNA]</scope>
    <source>
        <strain evidence="2">KSC_2009_1</strain>
    </source>
</reference>